<evidence type="ECO:0000313" key="2">
    <source>
        <dbReference type="EMBL" id="KAL1495468.1"/>
    </source>
</evidence>
<sequence>MSLDFAARAAMLQREVEAVARLDHQSSSQDIAVDLRLGADVTGGLLWQAEKRSPSSKEIGSPQRRDVSRERAEHRASLSPISSPHRRSHQPPSMAELTRLGTKLGDMPGATKEPPFPYRITQGNAGQPRKIAQLPASISKHTFPSLEEKRFSHPGQHETHLAGIDLSQCVSLLDEADLAGLAAAEAALALEDRDRVCGPQGPPIAALARQVHQIDPPQQTPLSPLPLASTNSAFLGVELSLD</sequence>
<gene>
    <name evidence="2" type="ORF">AB1Y20_016834</name>
</gene>
<accession>A0AB34IDI5</accession>
<reference evidence="2 3" key="1">
    <citation type="journal article" date="2024" name="Science">
        <title>Giant polyketide synthase enzymes in the biosynthesis of giant marine polyether toxins.</title>
        <authorList>
            <person name="Fallon T.R."/>
            <person name="Shende V.V."/>
            <person name="Wierzbicki I.H."/>
            <person name="Pendleton A.L."/>
            <person name="Watervoot N.F."/>
            <person name="Auber R.P."/>
            <person name="Gonzalez D.J."/>
            <person name="Wisecaver J.H."/>
            <person name="Moore B.S."/>
        </authorList>
    </citation>
    <scope>NUCLEOTIDE SEQUENCE [LARGE SCALE GENOMIC DNA]</scope>
    <source>
        <strain evidence="2 3">12B1</strain>
    </source>
</reference>
<dbReference type="AlphaFoldDB" id="A0AB34IDI5"/>
<protein>
    <submittedName>
        <fullName evidence="2">Uncharacterized protein</fullName>
    </submittedName>
</protein>
<dbReference type="Proteomes" id="UP001515480">
    <property type="component" value="Unassembled WGS sequence"/>
</dbReference>
<dbReference type="EMBL" id="JBGBPQ010000032">
    <property type="protein sequence ID" value="KAL1495468.1"/>
    <property type="molecule type" value="Genomic_DNA"/>
</dbReference>
<organism evidence="2 3">
    <name type="scientific">Prymnesium parvum</name>
    <name type="common">Toxic golden alga</name>
    <dbReference type="NCBI Taxonomy" id="97485"/>
    <lineage>
        <taxon>Eukaryota</taxon>
        <taxon>Haptista</taxon>
        <taxon>Haptophyta</taxon>
        <taxon>Prymnesiophyceae</taxon>
        <taxon>Prymnesiales</taxon>
        <taxon>Prymnesiaceae</taxon>
        <taxon>Prymnesium</taxon>
    </lineage>
</organism>
<feature type="region of interest" description="Disordered" evidence="1">
    <location>
        <begin position="48"/>
        <end position="94"/>
    </location>
</feature>
<keyword evidence="3" id="KW-1185">Reference proteome</keyword>
<name>A0AB34IDI5_PRYPA</name>
<proteinExistence type="predicted"/>
<comment type="caution">
    <text evidence="2">The sequence shown here is derived from an EMBL/GenBank/DDBJ whole genome shotgun (WGS) entry which is preliminary data.</text>
</comment>
<evidence type="ECO:0000256" key="1">
    <source>
        <dbReference type="SAM" id="MobiDB-lite"/>
    </source>
</evidence>
<feature type="compositionally biased region" description="Basic and acidic residues" evidence="1">
    <location>
        <begin position="63"/>
        <end position="76"/>
    </location>
</feature>
<evidence type="ECO:0000313" key="3">
    <source>
        <dbReference type="Proteomes" id="UP001515480"/>
    </source>
</evidence>